<sequence>MIMMKTSMDRTNSIKQFLKKVPLLQNLNDEKITKITDAVEVNFIHLFIP</sequence>
<dbReference type="Gene3D" id="2.60.120.10">
    <property type="entry name" value="Jelly Rolls"/>
    <property type="match status" value="1"/>
</dbReference>
<dbReference type="InterPro" id="IPR014710">
    <property type="entry name" value="RmlC-like_jellyroll"/>
</dbReference>
<reference evidence="1 2" key="1">
    <citation type="submission" date="2017-03" db="EMBL/GenBank/DDBJ databases">
        <title>Genome Survey of Euroglyphus maynei.</title>
        <authorList>
            <person name="Arlian L.G."/>
            <person name="Morgan M.S."/>
            <person name="Rider S.D."/>
        </authorList>
    </citation>
    <scope>NUCLEOTIDE SEQUENCE [LARGE SCALE GENOMIC DNA]</scope>
    <source>
        <strain evidence="1">Arlian Lab</strain>
        <tissue evidence="1">Whole body</tissue>
    </source>
</reference>
<dbReference type="AlphaFoldDB" id="A0A1Y3BNX8"/>
<proteinExistence type="predicted"/>
<comment type="caution">
    <text evidence="1">The sequence shown here is derived from an EMBL/GenBank/DDBJ whole genome shotgun (WGS) entry which is preliminary data.</text>
</comment>
<dbReference type="EMBL" id="MUJZ01008188">
    <property type="protein sequence ID" value="OTF82502.1"/>
    <property type="molecule type" value="Genomic_DNA"/>
</dbReference>
<evidence type="ECO:0000313" key="1">
    <source>
        <dbReference type="EMBL" id="OTF82502.1"/>
    </source>
</evidence>
<organism evidence="1 2">
    <name type="scientific">Euroglyphus maynei</name>
    <name type="common">Mayne's house dust mite</name>
    <dbReference type="NCBI Taxonomy" id="6958"/>
    <lineage>
        <taxon>Eukaryota</taxon>
        <taxon>Metazoa</taxon>
        <taxon>Ecdysozoa</taxon>
        <taxon>Arthropoda</taxon>
        <taxon>Chelicerata</taxon>
        <taxon>Arachnida</taxon>
        <taxon>Acari</taxon>
        <taxon>Acariformes</taxon>
        <taxon>Sarcoptiformes</taxon>
        <taxon>Astigmata</taxon>
        <taxon>Psoroptidia</taxon>
        <taxon>Analgoidea</taxon>
        <taxon>Pyroglyphidae</taxon>
        <taxon>Pyroglyphinae</taxon>
        <taxon>Euroglyphus</taxon>
    </lineage>
</organism>
<protein>
    <submittedName>
        <fullName evidence="1">Uncharacterized protein</fullName>
    </submittedName>
</protein>
<dbReference type="OrthoDB" id="6491596at2759"/>
<name>A0A1Y3BNX8_EURMA</name>
<dbReference type="Proteomes" id="UP000194236">
    <property type="component" value="Unassembled WGS sequence"/>
</dbReference>
<gene>
    <name evidence="1" type="ORF">BLA29_012586</name>
</gene>
<evidence type="ECO:0000313" key="2">
    <source>
        <dbReference type="Proteomes" id="UP000194236"/>
    </source>
</evidence>
<keyword evidence="2" id="KW-1185">Reference proteome</keyword>
<accession>A0A1Y3BNX8</accession>